<protein>
    <submittedName>
        <fullName evidence="6">Patatin family protein</fullName>
    </submittedName>
</protein>
<proteinExistence type="predicted"/>
<evidence type="ECO:0000313" key="7">
    <source>
        <dbReference type="Proteomes" id="UP000824261"/>
    </source>
</evidence>
<evidence type="ECO:0000256" key="2">
    <source>
        <dbReference type="ARBA" id="ARBA00022963"/>
    </source>
</evidence>
<keyword evidence="3 4" id="KW-0443">Lipid metabolism</keyword>
<dbReference type="InterPro" id="IPR045943">
    <property type="entry name" value="DUF6363"/>
</dbReference>
<dbReference type="Pfam" id="PF19890">
    <property type="entry name" value="DUF6363"/>
    <property type="match status" value="1"/>
</dbReference>
<accession>A0A9D0ZYT8</accession>
<dbReference type="InterPro" id="IPR002641">
    <property type="entry name" value="PNPLA_dom"/>
</dbReference>
<reference evidence="6" key="1">
    <citation type="submission" date="2020-10" db="EMBL/GenBank/DDBJ databases">
        <authorList>
            <person name="Gilroy R."/>
        </authorList>
    </citation>
    <scope>NUCLEOTIDE SEQUENCE</scope>
    <source>
        <strain evidence="6">ChiGjej1B1-2707</strain>
    </source>
</reference>
<dbReference type="Gene3D" id="3.40.1090.10">
    <property type="entry name" value="Cytosolic phospholipase A2 catalytic domain"/>
    <property type="match status" value="2"/>
</dbReference>
<keyword evidence="2 4" id="KW-0442">Lipid degradation</keyword>
<evidence type="ECO:0000256" key="1">
    <source>
        <dbReference type="ARBA" id="ARBA00022801"/>
    </source>
</evidence>
<dbReference type="GO" id="GO:0016042">
    <property type="term" value="P:lipid catabolic process"/>
    <property type="evidence" value="ECO:0007669"/>
    <property type="project" value="UniProtKB-UniRule"/>
</dbReference>
<dbReference type="AlphaFoldDB" id="A0A9D0ZYT8"/>
<comment type="caution">
    <text evidence="4">Lacks conserved residue(s) required for the propagation of feature annotation.</text>
</comment>
<feature type="active site" description="Nucleophile" evidence="4">
    <location>
        <position position="50"/>
    </location>
</feature>
<dbReference type="PANTHER" id="PTHR14226">
    <property type="entry name" value="NEUROPATHY TARGET ESTERASE/SWISS CHEESE D.MELANOGASTER"/>
    <property type="match status" value="1"/>
</dbReference>
<gene>
    <name evidence="6" type="ORF">IAA69_01400</name>
</gene>
<dbReference type="PANTHER" id="PTHR14226:SF25">
    <property type="entry name" value="PHOSPHOESTERASE"/>
    <property type="match status" value="1"/>
</dbReference>
<comment type="caution">
    <text evidence="6">The sequence shown here is derived from an EMBL/GenBank/DDBJ whole genome shotgun (WGS) entry which is preliminary data.</text>
</comment>
<dbReference type="Proteomes" id="UP000824261">
    <property type="component" value="Unassembled WGS sequence"/>
</dbReference>
<dbReference type="InterPro" id="IPR016035">
    <property type="entry name" value="Acyl_Trfase/lysoPLipase"/>
</dbReference>
<feature type="domain" description="PNPLA" evidence="5">
    <location>
        <begin position="17"/>
        <end position="183"/>
    </location>
</feature>
<evidence type="ECO:0000259" key="5">
    <source>
        <dbReference type="PROSITE" id="PS51635"/>
    </source>
</evidence>
<organism evidence="6 7">
    <name type="scientific">Candidatus Aveggerthella stercoripullorum</name>
    <dbReference type="NCBI Taxonomy" id="2840688"/>
    <lineage>
        <taxon>Bacteria</taxon>
        <taxon>Bacillati</taxon>
        <taxon>Actinomycetota</taxon>
        <taxon>Coriobacteriia</taxon>
        <taxon>Eggerthellales</taxon>
        <taxon>Eggerthellaceae</taxon>
        <taxon>Eggerthellaceae incertae sedis</taxon>
        <taxon>Candidatus Aveggerthella</taxon>
    </lineage>
</organism>
<dbReference type="EMBL" id="DVGB01000014">
    <property type="protein sequence ID" value="HIR00922.1"/>
    <property type="molecule type" value="Genomic_DNA"/>
</dbReference>
<evidence type="ECO:0000256" key="4">
    <source>
        <dbReference type="PROSITE-ProRule" id="PRU01161"/>
    </source>
</evidence>
<sequence length="294" mass="33059">MAQTPAWEGHPVLDCNLVLEGGAMRSLFTAGVLDFLMDKGVVCQRVIGTSAGALCGYNYVAGSTGRTCYINVNFAPDPRYLSLRSFAKTGNAYGRDFSFDEIPNRIEPFDYDAYRRSPIELVAVSSDLDLGEADYHVIEDPQKDLPYVMASSSMPLVSQIVEIDGKRLLDGGTCDSIPIDYSRSTGAAKHLVVLTQDASYRKGRDKMLAIERQVYGDYPYYLERLEHRPYEYNRTIRRLERMVQAGEAFVIRPERPVGVSNIEHDQEKLFALYEHGVEVAAKAWSALKEYLEIE</sequence>
<dbReference type="InterPro" id="IPR037483">
    <property type="entry name" value="YjjU-like"/>
</dbReference>
<keyword evidence="1 4" id="KW-0378">Hydrolase</keyword>
<evidence type="ECO:0000256" key="3">
    <source>
        <dbReference type="ARBA" id="ARBA00023098"/>
    </source>
</evidence>
<reference evidence="6" key="2">
    <citation type="journal article" date="2021" name="PeerJ">
        <title>Extensive microbial diversity within the chicken gut microbiome revealed by metagenomics and culture.</title>
        <authorList>
            <person name="Gilroy R."/>
            <person name="Ravi A."/>
            <person name="Getino M."/>
            <person name="Pursley I."/>
            <person name="Horton D.L."/>
            <person name="Alikhan N.F."/>
            <person name="Baker D."/>
            <person name="Gharbi K."/>
            <person name="Hall N."/>
            <person name="Watson M."/>
            <person name="Adriaenssens E.M."/>
            <person name="Foster-Nyarko E."/>
            <person name="Jarju S."/>
            <person name="Secka A."/>
            <person name="Antonio M."/>
            <person name="Oren A."/>
            <person name="Chaudhuri R.R."/>
            <person name="La Ragione R."/>
            <person name="Hildebrand F."/>
            <person name="Pallen M.J."/>
        </authorList>
    </citation>
    <scope>NUCLEOTIDE SEQUENCE</scope>
    <source>
        <strain evidence="6">ChiGjej1B1-2707</strain>
    </source>
</reference>
<name>A0A9D0ZYT8_9ACTN</name>
<feature type="active site" description="Proton acceptor" evidence="4">
    <location>
        <position position="170"/>
    </location>
</feature>
<feature type="short sequence motif" description="DGA/G" evidence="4">
    <location>
        <begin position="170"/>
        <end position="172"/>
    </location>
</feature>
<dbReference type="Pfam" id="PF01734">
    <property type="entry name" value="Patatin"/>
    <property type="match status" value="1"/>
</dbReference>
<dbReference type="PROSITE" id="PS51635">
    <property type="entry name" value="PNPLA"/>
    <property type="match status" value="1"/>
</dbReference>
<dbReference type="CDD" id="cd07208">
    <property type="entry name" value="Pat_hypo_Ecoli_yjju_like"/>
    <property type="match status" value="1"/>
</dbReference>
<evidence type="ECO:0000313" key="6">
    <source>
        <dbReference type="EMBL" id="HIR00922.1"/>
    </source>
</evidence>
<feature type="short sequence motif" description="GXSXG" evidence="4">
    <location>
        <begin position="48"/>
        <end position="52"/>
    </location>
</feature>
<dbReference type="SUPFAM" id="SSF52151">
    <property type="entry name" value="FabD/lysophospholipase-like"/>
    <property type="match status" value="1"/>
</dbReference>
<dbReference type="GO" id="GO:0016787">
    <property type="term" value="F:hydrolase activity"/>
    <property type="evidence" value="ECO:0007669"/>
    <property type="project" value="UniProtKB-UniRule"/>
</dbReference>
<dbReference type="InterPro" id="IPR050301">
    <property type="entry name" value="NTE"/>
</dbReference>